<feature type="binding site" description="covalent" evidence="9">
    <location>
        <position position="322"/>
    </location>
    <ligand>
        <name>heme c</name>
        <dbReference type="ChEBI" id="CHEBI:61717"/>
        <label>3</label>
    </ligand>
</feature>
<evidence type="ECO:0000259" key="12">
    <source>
        <dbReference type="PROSITE" id="PS51007"/>
    </source>
</evidence>
<dbReference type="InterPro" id="IPR009056">
    <property type="entry name" value="Cyt_c-like_dom"/>
</dbReference>
<feature type="binding site" description="covalent" evidence="9">
    <location>
        <position position="319"/>
    </location>
    <ligand>
        <name>heme c</name>
        <dbReference type="ChEBI" id="CHEBI:61717"/>
        <label>3</label>
    </ligand>
</feature>
<keyword evidence="7 10" id="KW-0408">Iron</keyword>
<dbReference type="Pfam" id="PF00034">
    <property type="entry name" value="Cytochrom_C"/>
    <property type="match status" value="3"/>
</dbReference>
<dbReference type="AlphaFoldDB" id="A0A172WQ09"/>
<feature type="chain" id="PRO_5008002811" evidence="11">
    <location>
        <begin position="25"/>
        <end position="413"/>
    </location>
</feature>
<dbReference type="RefSeq" id="WP_045431161.1">
    <property type="nucleotide sequence ID" value="NZ_CP015641.1"/>
</dbReference>
<evidence type="ECO:0000256" key="5">
    <source>
        <dbReference type="ARBA" id="ARBA00022729"/>
    </source>
</evidence>
<evidence type="ECO:0000256" key="4">
    <source>
        <dbReference type="ARBA" id="ARBA00022723"/>
    </source>
</evidence>
<evidence type="ECO:0000256" key="7">
    <source>
        <dbReference type="ARBA" id="ARBA00023004"/>
    </source>
</evidence>
<dbReference type="InterPro" id="IPR014353">
    <property type="entry name" value="Membr-bd_ADH_cyt_c"/>
</dbReference>
<evidence type="ECO:0000256" key="6">
    <source>
        <dbReference type="ARBA" id="ARBA00022737"/>
    </source>
</evidence>
<dbReference type="OrthoDB" id="9811281at2"/>
<evidence type="ECO:0000256" key="9">
    <source>
        <dbReference type="PIRSR" id="PIRSR000018-50"/>
    </source>
</evidence>
<feature type="binding site" description="axial binding residue" evidence="10">
    <location>
        <position position="194"/>
    </location>
    <ligand>
        <name>heme c</name>
        <dbReference type="ChEBI" id="CHEBI:61717"/>
        <label>2</label>
    </ligand>
    <ligandPart>
        <name>Fe</name>
        <dbReference type="ChEBI" id="CHEBI:18248"/>
    </ligandPart>
</feature>
<dbReference type="InterPro" id="IPR036909">
    <property type="entry name" value="Cyt_c-like_dom_sf"/>
</dbReference>
<proteinExistence type="predicted"/>
<feature type="binding site" description="covalent" evidence="9">
    <location>
        <position position="193"/>
    </location>
    <ligand>
        <name>heme c</name>
        <dbReference type="ChEBI" id="CHEBI:61717"/>
        <label>2</label>
    </ligand>
</feature>
<feature type="signal peptide" evidence="11">
    <location>
        <begin position="1"/>
        <end position="24"/>
    </location>
</feature>
<evidence type="ECO:0000256" key="1">
    <source>
        <dbReference type="ARBA" id="ARBA00004236"/>
    </source>
</evidence>
<accession>A0A172WQ09</accession>
<keyword evidence="3 9" id="KW-0349">Heme</keyword>
<dbReference type="InterPro" id="IPR051459">
    <property type="entry name" value="Cytochrome_c-type_DH"/>
</dbReference>
<dbReference type="PIRSF" id="PIRSF000018">
    <property type="entry name" value="Mb_ADH_cyt_c"/>
    <property type="match status" value="1"/>
</dbReference>
<feature type="binding site" description="covalent" evidence="9">
    <location>
        <position position="190"/>
    </location>
    <ligand>
        <name>heme c</name>
        <dbReference type="ChEBI" id="CHEBI:61717"/>
        <label>2</label>
    </ligand>
</feature>
<evidence type="ECO:0000256" key="10">
    <source>
        <dbReference type="PIRSR" id="PIRSR000018-51"/>
    </source>
</evidence>
<dbReference type="Gene3D" id="1.10.760.10">
    <property type="entry name" value="Cytochrome c-like domain"/>
    <property type="match status" value="3"/>
</dbReference>
<dbReference type="PANTHER" id="PTHR35008">
    <property type="entry name" value="BLL4482 PROTEIN-RELATED"/>
    <property type="match status" value="1"/>
</dbReference>
<feature type="binding site" description="covalent" evidence="9">
    <location>
        <position position="44"/>
    </location>
    <ligand>
        <name>heme c</name>
        <dbReference type="ChEBI" id="CHEBI:61717"/>
        <label>1</label>
    </ligand>
</feature>
<dbReference type="PROSITE" id="PS51007">
    <property type="entry name" value="CYTC"/>
    <property type="match status" value="3"/>
</dbReference>
<keyword evidence="5 11" id="KW-0732">Signal</keyword>
<dbReference type="GO" id="GO:0016614">
    <property type="term" value="F:oxidoreductase activity, acting on CH-OH group of donors"/>
    <property type="evidence" value="ECO:0007669"/>
    <property type="project" value="InterPro"/>
</dbReference>
<gene>
    <name evidence="13" type="ORF">PS273GM_09610</name>
</gene>
<dbReference type="GO" id="GO:0020037">
    <property type="term" value="F:heme binding"/>
    <property type="evidence" value="ECO:0007669"/>
    <property type="project" value="InterPro"/>
</dbReference>
<feature type="binding site" description="axial binding residue" evidence="10">
    <location>
        <position position="48"/>
    </location>
    <ligand>
        <name>heme c</name>
        <dbReference type="ChEBI" id="CHEBI:61717"/>
        <label>1</label>
    </ligand>
    <ligandPart>
        <name>Fe</name>
        <dbReference type="ChEBI" id="CHEBI:18248"/>
    </ligandPart>
</feature>
<comment type="subcellular location">
    <subcellularLocation>
        <location evidence="1">Cell membrane</location>
    </subcellularLocation>
</comment>
<evidence type="ECO:0000256" key="3">
    <source>
        <dbReference type="ARBA" id="ARBA00022617"/>
    </source>
</evidence>
<dbReference type="EMBL" id="CP015641">
    <property type="protein sequence ID" value="ANF25385.1"/>
    <property type="molecule type" value="Genomic_DNA"/>
</dbReference>
<dbReference type="SUPFAM" id="SSF46626">
    <property type="entry name" value="Cytochrome c"/>
    <property type="match status" value="3"/>
</dbReference>
<sequence length="413" mass="44827">MMTRLSLGSLLGAALALYAGATLAQPANSALLERGEYLTRAADCLACHVTEGGKPYAGGLPVKMPFGTLYSTNITPDNETGIGTWSDDDFVEAMQQGVGPDGKHYYPAFPYTSYTLMPREDILAIKAYLFSLEPVNQPNKENDIGFPFNQRWGIALWNLLFLDDERFEPDPEQSEQWNRGAYLVQGPGHCGECHTPRNLMQAKNGSEHLAGATIQGWNAWNITSDEQAGIGGWPDDALARYLAQGVAPGYGVAGGPMAEVVNYSLRHLTPEDIQAMVTYLKSVPASPADVIRPSAQQLASGPPTDSAYPLGQKLFAETCASCHQWDGSGRQSDYASLRGLRTLNDPQGLNLVQVILNGDALHGPNGHHLMPAFNRHFNDREVSALGNFMLSHFGSQRGELTPETIAERRNGGH</sequence>
<feature type="binding site" description="covalent" evidence="9">
    <location>
        <position position="47"/>
    </location>
    <ligand>
        <name>heme c</name>
        <dbReference type="ChEBI" id="CHEBI:61717"/>
        <label>1</label>
    </ligand>
</feature>
<feature type="domain" description="Cytochrome c" evidence="12">
    <location>
        <begin position="30"/>
        <end position="133"/>
    </location>
</feature>
<dbReference type="GO" id="GO:0005886">
    <property type="term" value="C:plasma membrane"/>
    <property type="evidence" value="ECO:0007669"/>
    <property type="project" value="UniProtKB-SubCell"/>
</dbReference>
<evidence type="ECO:0000256" key="8">
    <source>
        <dbReference type="ARBA" id="ARBA00023136"/>
    </source>
</evidence>
<protein>
    <submittedName>
        <fullName evidence="13">Alcohol dehydrogenase</fullName>
    </submittedName>
</protein>
<dbReference type="GO" id="GO:0009055">
    <property type="term" value="F:electron transfer activity"/>
    <property type="evidence" value="ECO:0007669"/>
    <property type="project" value="InterPro"/>
</dbReference>
<keyword evidence="6" id="KW-0677">Repeat</keyword>
<name>A0A172WQ09_STUST</name>
<organism evidence="13 14">
    <name type="scientific">Stutzerimonas stutzeri</name>
    <name type="common">Pseudomonas stutzeri</name>
    <dbReference type="NCBI Taxonomy" id="316"/>
    <lineage>
        <taxon>Bacteria</taxon>
        <taxon>Pseudomonadati</taxon>
        <taxon>Pseudomonadota</taxon>
        <taxon>Gammaproteobacteria</taxon>
        <taxon>Pseudomonadales</taxon>
        <taxon>Pseudomonadaceae</taxon>
        <taxon>Stutzerimonas</taxon>
    </lineage>
</organism>
<feature type="domain" description="Cytochrome c" evidence="12">
    <location>
        <begin position="306"/>
        <end position="393"/>
    </location>
</feature>
<reference evidence="13 14" key="1">
    <citation type="submission" date="2016-05" db="EMBL/GenBank/DDBJ databases">
        <title>Genome sequence of Pseudomonas stutzeri 273 and identification of the exopolysaccharide biosynthesis locus.</title>
        <authorList>
            <person name="Wu S."/>
            <person name="Sun C."/>
        </authorList>
    </citation>
    <scope>NUCLEOTIDE SEQUENCE [LARGE SCALE GENOMIC DNA]</scope>
    <source>
        <strain evidence="13 14">273</strain>
    </source>
</reference>
<evidence type="ECO:0000313" key="13">
    <source>
        <dbReference type="EMBL" id="ANF25385.1"/>
    </source>
</evidence>
<evidence type="ECO:0000256" key="11">
    <source>
        <dbReference type="SAM" id="SignalP"/>
    </source>
</evidence>
<dbReference type="Proteomes" id="UP000077787">
    <property type="component" value="Chromosome"/>
</dbReference>
<dbReference type="PANTHER" id="PTHR35008:SF8">
    <property type="entry name" value="ALCOHOL DEHYDROGENASE CYTOCHROME C SUBUNIT"/>
    <property type="match status" value="1"/>
</dbReference>
<evidence type="ECO:0000256" key="2">
    <source>
        <dbReference type="ARBA" id="ARBA00022475"/>
    </source>
</evidence>
<evidence type="ECO:0000313" key="14">
    <source>
        <dbReference type="Proteomes" id="UP000077787"/>
    </source>
</evidence>
<feature type="domain" description="Cytochrome c" evidence="12">
    <location>
        <begin position="175"/>
        <end position="284"/>
    </location>
</feature>
<keyword evidence="2" id="KW-1003">Cell membrane</keyword>
<keyword evidence="4 10" id="KW-0479">Metal-binding</keyword>
<feature type="binding site" description="axial binding residue" evidence="10">
    <location>
        <position position="323"/>
    </location>
    <ligand>
        <name>heme c</name>
        <dbReference type="ChEBI" id="CHEBI:61717"/>
        <label>3</label>
    </ligand>
    <ligandPart>
        <name>Fe</name>
        <dbReference type="ChEBI" id="CHEBI:18248"/>
    </ligandPart>
</feature>
<keyword evidence="8" id="KW-0472">Membrane</keyword>
<dbReference type="GO" id="GO:0005506">
    <property type="term" value="F:iron ion binding"/>
    <property type="evidence" value="ECO:0007669"/>
    <property type="project" value="InterPro"/>
</dbReference>
<comment type="cofactor">
    <cofactor evidence="9">
        <name>heme c</name>
        <dbReference type="ChEBI" id="CHEBI:61717"/>
    </cofactor>
    <text evidence="9">Binds 3 heme c groups covalently per subunit.</text>
</comment>